<name>A0A0D7A9T1_9AGAR</name>
<keyword evidence="3" id="KW-1185">Reference proteome</keyword>
<dbReference type="InterPro" id="IPR000210">
    <property type="entry name" value="BTB/POZ_dom"/>
</dbReference>
<dbReference type="PROSITE" id="PS50097">
    <property type="entry name" value="BTB"/>
    <property type="match status" value="1"/>
</dbReference>
<dbReference type="CDD" id="cd18186">
    <property type="entry name" value="BTB_POZ_ZBTB_KLHL-like"/>
    <property type="match status" value="1"/>
</dbReference>
<proteinExistence type="predicted"/>
<feature type="non-terminal residue" evidence="2">
    <location>
        <position position="269"/>
    </location>
</feature>
<protein>
    <recommendedName>
        <fullName evidence="1">BTB domain-containing protein</fullName>
    </recommendedName>
</protein>
<dbReference type="EMBL" id="KN882025">
    <property type="protein sequence ID" value="KIY46696.1"/>
    <property type="molecule type" value="Genomic_DNA"/>
</dbReference>
<evidence type="ECO:0000313" key="3">
    <source>
        <dbReference type="Proteomes" id="UP000054144"/>
    </source>
</evidence>
<evidence type="ECO:0000259" key="1">
    <source>
        <dbReference type="PROSITE" id="PS50097"/>
    </source>
</evidence>
<evidence type="ECO:0000313" key="2">
    <source>
        <dbReference type="EMBL" id="KIY46696.1"/>
    </source>
</evidence>
<reference evidence="2 3" key="1">
    <citation type="journal article" date="2015" name="Fungal Genet. Biol.">
        <title>Evolution of novel wood decay mechanisms in Agaricales revealed by the genome sequences of Fistulina hepatica and Cylindrobasidium torrendii.</title>
        <authorList>
            <person name="Floudas D."/>
            <person name="Held B.W."/>
            <person name="Riley R."/>
            <person name="Nagy L.G."/>
            <person name="Koehler G."/>
            <person name="Ransdell A.S."/>
            <person name="Younus H."/>
            <person name="Chow J."/>
            <person name="Chiniquy J."/>
            <person name="Lipzen A."/>
            <person name="Tritt A."/>
            <person name="Sun H."/>
            <person name="Haridas S."/>
            <person name="LaButti K."/>
            <person name="Ohm R.A."/>
            <person name="Kues U."/>
            <person name="Blanchette R.A."/>
            <person name="Grigoriev I.V."/>
            <person name="Minto R.E."/>
            <person name="Hibbett D.S."/>
        </authorList>
    </citation>
    <scope>NUCLEOTIDE SEQUENCE [LARGE SCALE GENOMIC DNA]</scope>
    <source>
        <strain evidence="2 3">ATCC 64428</strain>
    </source>
</reference>
<dbReference type="AlphaFoldDB" id="A0A0D7A9T1"/>
<accession>A0A0D7A9T1</accession>
<feature type="non-terminal residue" evidence="2">
    <location>
        <position position="1"/>
    </location>
</feature>
<dbReference type="Proteomes" id="UP000054144">
    <property type="component" value="Unassembled WGS sequence"/>
</dbReference>
<organism evidence="2 3">
    <name type="scientific">Fistulina hepatica ATCC 64428</name>
    <dbReference type="NCBI Taxonomy" id="1128425"/>
    <lineage>
        <taxon>Eukaryota</taxon>
        <taxon>Fungi</taxon>
        <taxon>Dikarya</taxon>
        <taxon>Basidiomycota</taxon>
        <taxon>Agaricomycotina</taxon>
        <taxon>Agaricomycetes</taxon>
        <taxon>Agaricomycetidae</taxon>
        <taxon>Agaricales</taxon>
        <taxon>Fistulinaceae</taxon>
        <taxon>Fistulina</taxon>
    </lineage>
</organism>
<dbReference type="Pfam" id="PF00651">
    <property type="entry name" value="BTB"/>
    <property type="match status" value="1"/>
</dbReference>
<dbReference type="InterPro" id="IPR011333">
    <property type="entry name" value="SKP1/BTB/POZ_sf"/>
</dbReference>
<dbReference type="SUPFAM" id="SSF54695">
    <property type="entry name" value="POZ domain"/>
    <property type="match status" value="1"/>
</dbReference>
<dbReference type="OrthoDB" id="2746456at2759"/>
<gene>
    <name evidence="2" type="ORF">FISHEDRAFT_24062</name>
</gene>
<sequence>LDGNVTIQLGNTLFKLHRSRLVMNSAWFASYFEDENTKQRQIHCIKMKGARAKDFEVLLDMMDDAIDYIYEPPPFSIVAAVLRAASTLSFDKYAAFAEKATTRMWPAALEELTPERIPHAAETVFLLRAHPITDCHAVLKRALYELVRAPNFGQGIDGLSIGMHDFMRIVMAHGQLSQLWRENAVAASNMFVCPQAAGDEGGGTEAAVSCVTRDPAKYAEVHTRLVHQSGVYEEYNSDVLCGLQALVDASWKAEGFCDACVDLRRRAWS</sequence>
<dbReference type="Gene3D" id="3.30.710.10">
    <property type="entry name" value="Potassium Channel Kv1.1, Chain A"/>
    <property type="match status" value="1"/>
</dbReference>
<feature type="domain" description="BTB" evidence="1">
    <location>
        <begin position="3"/>
        <end position="62"/>
    </location>
</feature>